<dbReference type="EMBL" id="FNEG01000002">
    <property type="protein sequence ID" value="SDI57300.1"/>
    <property type="molecule type" value="Genomic_DNA"/>
</dbReference>
<dbReference type="PANTHER" id="PTHR46401">
    <property type="entry name" value="GLYCOSYLTRANSFERASE WBBK-RELATED"/>
    <property type="match status" value="1"/>
</dbReference>
<dbReference type="RefSeq" id="WP_089734796.1">
    <property type="nucleotide sequence ID" value="NZ_FNEG01000002.1"/>
</dbReference>
<dbReference type="OrthoDB" id="1268328at2"/>
<keyword evidence="1" id="KW-0808">Transferase</keyword>
<name>A0A2X2X2K1_CHRJE</name>
<evidence type="ECO:0000313" key="4">
    <source>
        <dbReference type="Proteomes" id="UP000199426"/>
    </source>
</evidence>
<evidence type="ECO:0000313" key="5">
    <source>
        <dbReference type="Proteomes" id="UP000251670"/>
    </source>
</evidence>
<dbReference type="AlphaFoldDB" id="A0A2X2X2K1"/>
<gene>
    <name evidence="3" type="ORF">NCTC13492_04157</name>
    <name evidence="2" type="ORF">SAMN05421542_1346</name>
</gene>
<evidence type="ECO:0000256" key="1">
    <source>
        <dbReference type="ARBA" id="ARBA00022679"/>
    </source>
</evidence>
<reference evidence="3 5" key="2">
    <citation type="submission" date="2018-06" db="EMBL/GenBank/DDBJ databases">
        <authorList>
            <consortium name="Pathogen Informatics"/>
            <person name="Doyle S."/>
        </authorList>
    </citation>
    <scope>NUCLEOTIDE SEQUENCE [LARGE SCALE GENOMIC DNA]</scope>
    <source>
        <strain evidence="3 5">NCTC13492</strain>
    </source>
</reference>
<dbReference type="Proteomes" id="UP000251670">
    <property type="component" value="Unassembled WGS sequence"/>
</dbReference>
<proteinExistence type="predicted"/>
<dbReference type="STRING" id="445960.SAMN05421542_1346"/>
<organism evidence="3 5">
    <name type="scientific">Chryseobacterium jejuense</name>
    <dbReference type="NCBI Taxonomy" id="445960"/>
    <lineage>
        <taxon>Bacteria</taxon>
        <taxon>Pseudomonadati</taxon>
        <taxon>Bacteroidota</taxon>
        <taxon>Flavobacteriia</taxon>
        <taxon>Flavobacteriales</taxon>
        <taxon>Weeksellaceae</taxon>
        <taxon>Chryseobacterium group</taxon>
        <taxon>Chryseobacterium</taxon>
    </lineage>
</organism>
<reference evidence="2 4" key="1">
    <citation type="submission" date="2016-10" db="EMBL/GenBank/DDBJ databases">
        <authorList>
            <person name="Varghese N."/>
            <person name="Submissions S."/>
        </authorList>
    </citation>
    <scope>NUCLEOTIDE SEQUENCE [LARGE SCALE GENOMIC DNA]</scope>
    <source>
        <strain evidence="2 4">DSM 19299</strain>
    </source>
</reference>
<sequence length="384" mass="45349">MSKKILFVCYGDSNSPKAWSNVPFLFSENLKKQGYEILRVDLSPATKYETLWNKYPGRILSRFFPSQQYEFIKTPISRMIAYKKIKKVVKNNPDLYFVIILSFDFYNKFSNTPSLLFHDWSYDMVILDRLKRKPYFFEKWFIKYQHEAFNNSELVVSLFKDAQKIISERHGKKVHHLGSNVVNDINFNKPTFQEILDKKKKSEELLLIGSMKYLLGARKLVEAVRILQKDFPNLTLNIINIPKDRLLLQNTDRNIICYEYLDKGDPEQNTQYYNLITKAKILVNPSEIWAAYSSTIECMFYYTPIIIKPYEAFALDYGENNDFGIYLQNTEVSDIVDSIRTILTMNEEQYTKLCLRAHELVKDQTWESYTTKVIELMNNVVNKN</sequence>
<keyword evidence="4" id="KW-1185">Reference proteome</keyword>
<accession>A0A2X2X2K1</accession>
<protein>
    <submittedName>
        <fullName evidence="2">Glycosyltransferase involved in cell wall bisynthesis</fullName>
    </submittedName>
</protein>
<dbReference type="EMBL" id="UAWB01000014">
    <property type="protein sequence ID" value="SQB47078.1"/>
    <property type="molecule type" value="Genomic_DNA"/>
</dbReference>
<dbReference type="GO" id="GO:0016757">
    <property type="term" value="F:glycosyltransferase activity"/>
    <property type="evidence" value="ECO:0007669"/>
    <property type="project" value="TreeGrafter"/>
</dbReference>
<dbReference type="PANTHER" id="PTHR46401:SF2">
    <property type="entry name" value="GLYCOSYLTRANSFERASE WBBK-RELATED"/>
    <property type="match status" value="1"/>
</dbReference>
<dbReference type="SUPFAM" id="SSF53756">
    <property type="entry name" value="UDP-Glycosyltransferase/glycogen phosphorylase"/>
    <property type="match status" value="1"/>
</dbReference>
<evidence type="ECO:0000313" key="2">
    <source>
        <dbReference type="EMBL" id="SDI57300.1"/>
    </source>
</evidence>
<evidence type="ECO:0000313" key="3">
    <source>
        <dbReference type="EMBL" id="SQB47078.1"/>
    </source>
</evidence>
<dbReference type="Proteomes" id="UP000199426">
    <property type="component" value="Unassembled WGS sequence"/>
</dbReference>
<dbReference type="GO" id="GO:0009103">
    <property type="term" value="P:lipopolysaccharide biosynthetic process"/>
    <property type="evidence" value="ECO:0007669"/>
    <property type="project" value="TreeGrafter"/>
</dbReference>
<dbReference type="Gene3D" id="3.40.50.2000">
    <property type="entry name" value="Glycogen Phosphorylase B"/>
    <property type="match status" value="1"/>
</dbReference>